<sequence>MIFIVSDSFYVISKFNFTSLQNFDEGIGMEKQNSIHPQSANIDTGETQPIQPTRSRGCIRSKLTWIIFTIVIIAGITIPTTIILTKKKNVVETNLTTIKMTTAKGPTTLMSTRTTTGSLTTTKIPSTTTTVEQGSTITEAGLISLDSINGVIYAIYNTKINQNSQAAEVYSASGQYHLRESPAQACDGDINTKYLNYGECQNARDGIECGANTGFYLELKRGASLVTDLQICTANDFPARDPLTVSLEGSLETITTLLQYIDSDQLPVEYGGNCHSCLPAPYCISVFDRSKENFNEKSIIKD</sequence>
<dbReference type="SUPFAM" id="SSF52087">
    <property type="entry name" value="CRAL/TRIO domain"/>
    <property type="match status" value="1"/>
</dbReference>
<keyword evidence="1" id="KW-0472">Membrane</keyword>
<keyword evidence="1" id="KW-0812">Transmembrane</keyword>
<name>A0A819FMH5_9BILA</name>
<dbReference type="EMBL" id="CAJOBB010001525">
    <property type="protein sequence ID" value="CAF3869195.1"/>
    <property type="molecule type" value="Genomic_DNA"/>
</dbReference>
<evidence type="ECO:0000256" key="1">
    <source>
        <dbReference type="SAM" id="Phobius"/>
    </source>
</evidence>
<gene>
    <name evidence="2" type="ORF">KXQ929_LOCUS21107</name>
</gene>
<keyword evidence="1" id="KW-1133">Transmembrane helix</keyword>
<evidence type="ECO:0000313" key="3">
    <source>
        <dbReference type="Proteomes" id="UP000663868"/>
    </source>
</evidence>
<proteinExistence type="predicted"/>
<dbReference type="Proteomes" id="UP000663868">
    <property type="component" value="Unassembled WGS sequence"/>
</dbReference>
<protein>
    <submittedName>
        <fullName evidence="2">Uncharacterized protein</fullName>
    </submittedName>
</protein>
<accession>A0A819FMH5</accession>
<comment type="caution">
    <text evidence="2">The sequence shown here is derived from an EMBL/GenBank/DDBJ whole genome shotgun (WGS) entry which is preliminary data.</text>
</comment>
<reference evidence="2" key="1">
    <citation type="submission" date="2021-02" db="EMBL/GenBank/DDBJ databases">
        <authorList>
            <person name="Nowell W R."/>
        </authorList>
    </citation>
    <scope>NUCLEOTIDE SEQUENCE</scope>
</reference>
<organism evidence="2 3">
    <name type="scientific">Adineta steineri</name>
    <dbReference type="NCBI Taxonomy" id="433720"/>
    <lineage>
        <taxon>Eukaryota</taxon>
        <taxon>Metazoa</taxon>
        <taxon>Spiralia</taxon>
        <taxon>Gnathifera</taxon>
        <taxon>Rotifera</taxon>
        <taxon>Eurotatoria</taxon>
        <taxon>Bdelloidea</taxon>
        <taxon>Adinetida</taxon>
        <taxon>Adinetidae</taxon>
        <taxon>Adineta</taxon>
    </lineage>
</organism>
<dbReference type="AlphaFoldDB" id="A0A819FMH5"/>
<dbReference type="InterPro" id="IPR036865">
    <property type="entry name" value="CRAL-TRIO_dom_sf"/>
</dbReference>
<feature type="transmembrane region" description="Helical" evidence="1">
    <location>
        <begin position="63"/>
        <end position="84"/>
    </location>
</feature>
<evidence type="ECO:0000313" key="2">
    <source>
        <dbReference type="EMBL" id="CAF3869195.1"/>
    </source>
</evidence>